<dbReference type="InterPro" id="IPR003343">
    <property type="entry name" value="Big_2"/>
</dbReference>
<reference evidence="2 3" key="1">
    <citation type="submission" date="2016-01" db="EMBL/GenBank/DDBJ databases">
        <title>Complete Genome Sequence of Paenibacillus yonginensis DCY84, a novel Plant Growth-Promoting Bacteria with Elicitation of Induced Systemic Resistance.</title>
        <authorList>
            <person name="Kim Y.J."/>
            <person name="Yang D.C."/>
            <person name="Sukweenadhi J."/>
        </authorList>
    </citation>
    <scope>NUCLEOTIDE SEQUENCE [LARGE SCALE GENOMIC DNA]</scope>
    <source>
        <strain evidence="2 3">DCY84</strain>
    </source>
</reference>
<proteinExistence type="predicted"/>
<dbReference type="AlphaFoldDB" id="A0A1B1MXS9"/>
<gene>
    <name evidence="2" type="ORF">AWM70_04850</name>
</gene>
<dbReference type="Proteomes" id="UP000092573">
    <property type="component" value="Chromosome"/>
</dbReference>
<dbReference type="SMART" id="SM00635">
    <property type="entry name" value="BID_2"/>
    <property type="match status" value="1"/>
</dbReference>
<organism evidence="2 3">
    <name type="scientific">Paenibacillus yonginensis</name>
    <dbReference type="NCBI Taxonomy" id="1462996"/>
    <lineage>
        <taxon>Bacteria</taxon>
        <taxon>Bacillati</taxon>
        <taxon>Bacillota</taxon>
        <taxon>Bacilli</taxon>
        <taxon>Bacillales</taxon>
        <taxon>Paenibacillaceae</taxon>
        <taxon>Paenibacillus</taxon>
    </lineage>
</organism>
<evidence type="ECO:0000313" key="3">
    <source>
        <dbReference type="Proteomes" id="UP000092573"/>
    </source>
</evidence>
<protein>
    <recommendedName>
        <fullName evidence="1">BIG2 domain-containing protein</fullName>
    </recommendedName>
</protein>
<dbReference type="RefSeq" id="WP_068694587.1">
    <property type="nucleotide sequence ID" value="NZ_CP014167.1"/>
</dbReference>
<dbReference type="SUPFAM" id="SSF49373">
    <property type="entry name" value="Invasin/intimin cell-adhesion fragments"/>
    <property type="match status" value="1"/>
</dbReference>
<evidence type="ECO:0000259" key="1">
    <source>
        <dbReference type="SMART" id="SM00635"/>
    </source>
</evidence>
<dbReference type="InterPro" id="IPR008964">
    <property type="entry name" value="Invasin/intimin_cell_adhesion"/>
</dbReference>
<dbReference type="STRING" id="1462996.AWM70_04850"/>
<dbReference type="Gene3D" id="2.60.40.1080">
    <property type="match status" value="1"/>
</dbReference>
<dbReference type="Pfam" id="PF02368">
    <property type="entry name" value="Big_2"/>
    <property type="match status" value="1"/>
</dbReference>
<sequence>MINLFDNNIDDFTFLLDQMGSDVLINDNPVKALITNTNLEQNYDDRRISSLSPLKRGDIVVYSGKKYMIISEVNGQRYNKYKGIMRHLPHHIIVNSKCRFYYLDCYINTSNLGVIDGRVLSMPDGDITVISNDAIKDFDFKIDARFLLYGQAFKVTGIDRFSKPGMLILTCEKDLIDEQADDLINGIAGGLSCPVDFVSNGIELTVGNTHQLNWTSAEDAPVKFSSSDITIATVDANGIVTGITAGQATITVANATNERIRDTVTVTVKDTPAGYTISLTSTGDLEQINKGYTRTYNAVVAESNNVVNEPVKWELFADDQVSTTTLAEITSQTGTSCVVKGIALGYVQLKVSLVSDPVVYIWQRIRVKSLI</sequence>
<accession>A0A1B1MXS9</accession>
<dbReference type="EMBL" id="CP014167">
    <property type="protein sequence ID" value="ANS73981.1"/>
    <property type="molecule type" value="Genomic_DNA"/>
</dbReference>
<evidence type="ECO:0000313" key="2">
    <source>
        <dbReference type="EMBL" id="ANS73981.1"/>
    </source>
</evidence>
<dbReference type="OrthoDB" id="2533640at2"/>
<keyword evidence="3" id="KW-1185">Reference proteome</keyword>
<dbReference type="KEGG" id="pyg:AWM70_04850"/>
<feature type="domain" description="BIG2" evidence="1">
    <location>
        <begin position="191"/>
        <end position="264"/>
    </location>
</feature>
<name>A0A1B1MXS9_9BACL</name>